<dbReference type="Proteomes" id="UP000321769">
    <property type="component" value="Unassembled WGS sequence"/>
</dbReference>
<proteinExistence type="predicted"/>
<dbReference type="InterPro" id="IPR000182">
    <property type="entry name" value="GNAT_dom"/>
</dbReference>
<dbReference type="AlphaFoldDB" id="A0A512HUJ6"/>
<evidence type="ECO:0000256" key="1">
    <source>
        <dbReference type="ARBA" id="ARBA00022679"/>
    </source>
</evidence>
<keyword evidence="5" id="KW-1185">Reference proteome</keyword>
<evidence type="ECO:0000256" key="2">
    <source>
        <dbReference type="ARBA" id="ARBA00023315"/>
    </source>
</evidence>
<accession>A0A512HUJ6</accession>
<protein>
    <recommendedName>
        <fullName evidence="3">N-acetyltransferase domain-containing protein</fullName>
    </recommendedName>
</protein>
<dbReference type="GO" id="GO:0016747">
    <property type="term" value="F:acyltransferase activity, transferring groups other than amino-acyl groups"/>
    <property type="evidence" value="ECO:0007669"/>
    <property type="project" value="InterPro"/>
</dbReference>
<evidence type="ECO:0000313" key="5">
    <source>
        <dbReference type="Proteomes" id="UP000321769"/>
    </source>
</evidence>
<dbReference type="Gene3D" id="3.40.630.30">
    <property type="match status" value="1"/>
</dbReference>
<keyword evidence="1" id="KW-0808">Transferase</keyword>
<comment type="caution">
    <text evidence="4">The sequence shown here is derived from an EMBL/GenBank/DDBJ whole genome shotgun (WGS) entry which is preliminary data.</text>
</comment>
<dbReference type="PROSITE" id="PS51186">
    <property type="entry name" value="GNAT"/>
    <property type="match status" value="1"/>
</dbReference>
<dbReference type="EMBL" id="BJZQ01000005">
    <property type="protein sequence ID" value="GEO89117.1"/>
    <property type="molecule type" value="Genomic_DNA"/>
</dbReference>
<gene>
    <name evidence="4" type="ORF">AFL01nite_14440</name>
</gene>
<dbReference type="RefSeq" id="WP_186813859.1">
    <property type="nucleotide sequence ID" value="NZ_BAAAYQ010000001.1"/>
</dbReference>
<keyword evidence="2" id="KW-0012">Acyltransferase</keyword>
<dbReference type="Gene3D" id="3.40.50.300">
    <property type="entry name" value="P-loop containing nucleotide triphosphate hydrolases"/>
    <property type="match status" value="1"/>
</dbReference>
<organism evidence="4 5">
    <name type="scientific">Aeromicrobium flavum</name>
    <dbReference type="NCBI Taxonomy" id="416568"/>
    <lineage>
        <taxon>Bacteria</taxon>
        <taxon>Bacillati</taxon>
        <taxon>Actinomycetota</taxon>
        <taxon>Actinomycetes</taxon>
        <taxon>Propionibacteriales</taxon>
        <taxon>Nocardioidaceae</taxon>
        <taxon>Aeromicrobium</taxon>
    </lineage>
</organism>
<dbReference type="Pfam" id="PF00583">
    <property type="entry name" value="Acetyltransf_1"/>
    <property type="match status" value="1"/>
</dbReference>
<dbReference type="PANTHER" id="PTHR43877">
    <property type="entry name" value="AMINOALKYLPHOSPHONATE N-ACETYLTRANSFERASE-RELATED-RELATED"/>
    <property type="match status" value="1"/>
</dbReference>
<reference evidence="4 5" key="1">
    <citation type="submission" date="2019-07" db="EMBL/GenBank/DDBJ databases">
        <title>Whole genome shotgun sequence of Aeromicrobium flavum NBRC 107625.</title>
        <authorList>
            <person name="Hosoyama A."/>
            <person name="Uohara A."/>
            <person name="Ohji S."/>
            <person name="Ichikawa N."/>
        </authorList>
    </citation>
    <scope>NUCLEOTIDE SEQUENCE [LARGE SCALE GENOMIC DNA]</scope>
    <source>
        <strain evidence="4 5">NBRC 107625</strain>
    </source>
</reference>
<dbReference type="InterPro" id="IPR027417">
    <property type="entry name" value="P-loop_NTPase"/>
</dbReference>
<dbReference type="InterPro" id="IPR050832">
    <property type="entry name" value="Bact_Acetyltransf"/>
</dbReference>
<evidence type="ECO:0000259" key="3">
    <source>
        <dbReference type="PROSITE" id="PS51186"/>
    </source>
</evidence>
<dbReference type="InterPro" id="IPR016181">
    <property type="entry name" value="Acyl_CoA_acyltransferase"/>
</dbReference>
<evidence type="ECO:0000313" key="4">
    <source>
        <dbReference type="EMBL" id="GEO89117.1"/>
    </source>
</evidence>
<name>A0A512HUJ6_9ACTN</name>
<feature type="domain" description="N-acetyltransferase" evidence="3">
    <location>
        <begin position="156"/>
        <end position="295"/>
    </location>
</feature>
<dbReference type="SUPFAM" id="SSF52540">
    <property type="entry name" value="P-loop containing nucleoside triphosphate hydrolases"/>
    <property type="match status" value="1"/>
</dbReference>
<dbReference type="SUPFAM" id="SSF55729">
    <property type="entry name" value="Acyl-CoA N-acyltransferases (Nat)"/>
    <property type="match status" value="1"/>
</dbReference>
<dbReference type="Pfam" id="PF13671">
    <property type="entry name" value="AAA_33"/>
    <property type="match status" value="1"/>
</dbReference>
<sequence length="295" mass="32462">MAVILMCGPTGAGKSTFARRLVDTGWTRLSFDVETWRLGAPAEPVSQADLDRIEDDLRERLIVAVGRGDDVVVDFSFSTRSLRDDYRALVADGLGLRAETVFLDVDRDTALRRVASRCDTGPDDLRLTDQEVAAHVDGFERPTFAEHPLRVVDGDLEFRHATVDDVDALLAFWVEAAENAARPADDARLVEQLLDRDPAAVIVADQEGRLVGSVVAGWDGWRANLYRLAVHPGLRGRGVGRRLLSHAEHRLAALGATRLCAMVLDENDPAAGLWRSAGYVPQGEWSRWVKSVTSR</sequence>